<dbReference type="RefSeq" id="XP_003173480.1">
    <property type="nucleotide sequence ID" value="XM_003173432.1"/>
</dbReference>
<dbReference type="Proteomes" id="UP000002669">
    <property type="component" value="Unassembled WGS sequence"/>
</dbReference>
<sequence length="131" mass="14942">MFLENFKIKAPMHDWVHQPRVKDKATPKSLTQVIARIADKEEHDVLLNVEKPNTYVWEEALKDDVGEKASAEALDMLLLTTKVPIYGINSIENDTDEELIDEAQIISLVTPFPYGSSSERLAVCCFYTRFI</sequence>
<evidence type="ECO:0000313" key="1">
    <source>
        <dbReference type="EMBL" id="EFR00650.1"/>
    </source>
</evidence>
<organism evidence="2">
    <name type="scientific">Arthroderma gypseum (strain ATCC MYA-4604 / CBS 118893)</name>
    <name type="common">Microsporum gypseum</name>
    <dbReference type="NCBI Taxonomy" id="535722"/>
    <lineage>
        <taxon>Eukaryota</taxon>
        <taxon>Fungi</taxon>
        <taxon>Dikarya</taxon>
        <taxon>Ascomycota</taxon>
        <taxon>Pezizomycotina</taxon>
        <taxon>Eurotiomycetes</taxon>
        <taxon>Eurotiomycetidae</taxon>
        <taxon>Onygenales</taxon>
        <taxon>Arthrodermataceae</taxon>
        <taxon>Nannizzia</taxon>
    </lineage>
</organism>
<dbReference type="VEuPathDB" id="FungiDB:MGYG_03657"/>
<keyword evidence="2" id="KW-1185">Reference proteome</keyword>
<dbReference type="GeneID" id="10028759"/>
<gene>
    <name evidence="1" type="ORF">MGYG_03657</name>
</gene>
<name>E4UT37_ARTGP</name>
<dbReference type="InParanoid" id="E4UT37"/>
<evidence type="ECO:0000313" key="2">
    <source>
        <dbReference type="Proteomes" id="UP000002669"/>
    </source>
</evidence>
<dbReference type="EMBL" id="DS989824">
    <property type="protein sequence ID" value="EFR00650.1"/>
    <property type="molecule type" value="Genomic_DNA"/>
</dbReference>
<proteinExistence type="predicted"/>
<accession>E4UT37</accession>
<reference evidence="2" key="1">
    <citation type="journal article" date="2012" name="MBio">
        <title>Comparative genome analysis of Trichophyton rubrum and related dermatophytes reveals candidate genes involved in infection.</title>
        <authorList>
            <person name="Martinez D.A."/>
            <person name="Oliver B.G."/>
            <person name="Graeser Y."/>
            <person name="Goldberg J.M."/>
            <person name="Li W."/>
            <person name="Martinez-Rossi N.M."/>
            <person name="Monod M."/>
            <person name="Shelest E."/>
            <person name="Barton R.C."/>
            <person name="Birch E."/>
            <person name="Brakhage A.A."/>
            <person name="Chen Z."/>
            <person name="Gurr S.J."/>
            <person name="Heiman D."/>
            <person name="Heitman J."/>
            <person name="Kosti I."/>
            <person name="Rossi A."/>
            <person name="Saif S."/>
            <person name="Samalova M."/>
            <person name="Saunders C.W."/>
            <person name="Shea T."/>
            <person name="Summerbell R.C."/>
            <person name="Xu J."/>
            <person name="Young S."/>
            <person name="Zeng Q."/>
            <person name="Birren B.W."/>
            <person name="Cuomo C.A."/>
            <person name="White T.C."/>
        </authorList>
    </citation>
    <scope>NUCLEOTIDE SEQUENCE [LARGE SCALE GENOMIC DNA]</scope>
    <source>
        <strain evidence="2">ATCC MYA-4604 / CBS 118893</strain>
    </source>
</reference>
<dbReference type="HOGENOM" id="CLU_1927085_0_0_1"/>
<dbReference type="AlphaFoldDB" id="E4UT37"/>
<protein>
    <submittedName>
        <fullName evidence="1">Uncharacterized protein</fullName>
    </submittedName>
</protein>